<protein>
    <recommendedName>
        <fullName evidence="6">Large ribosomal subunit protein mL43</fullName>
    </recommendedName>
</protein>
<comment type="subcellular location">
    <subcellularLocation>
        <location evidence="1">Mitochondrion</location>
    </subcellularLocation>
</comment>
<dbReference type="GO" id="GO:0003735">
    <property type="term" value="F:structural constituent of ribosome"/>
    <property type="evidence" value="ECO:0007669"/>
    <property type="project" value="InterPro"/>
</dbReference>
<dbReference type="GO" id="GO:0005762">
    <property type="term" value="C:mitochondrial large ribosomal subunit"/>
    <property type="evidence" value="ECO:0007669"/>
    <property type="project" value="TreeGrafter"/>
</dbReference>
<evidence type="ECO:0000259" key="7">
    <source>
        <dbReference type="SMART" id="SM00916"/>
    </source>
</evidence>
<keyword evidence="9" id="KW-1185">Reference proteome</keyword>
<proteinExistence type="inferred from homology"/>
<evidence type="ECO:0000256" key="2">
    <source>
        <dbReference type="ARBA" id="ARBA00006073"/>
    </source>
</evidence>
<name>A0A1W0A4P5_9STRA</name>
<evidence type="ECO:0000313" key="9">
    <source>
        <dbReference type="Proteomes" id="UP000243217"/>
    </source>
</evidence>
<organism evidence="8 9">
    <name type="scientific">Thraustotheca clavata</name>
    <dbReference type="NCBI Taxonomy" id="74557"/>
    <lineage>
        <taxon>Eukaryota</taxon>
        <taxon>Sar</taxon>
        <taxon>Stramenopiles</taxon>
        <taxon>Oomycota</taxon>
        <taxon>Saprolegniomycetes</taxon>
        <taxon>Saprolegniales</taxon>
        <taxon>Achlyaceae</taxon>
        <taxon>Thraustotheca</taxon>
    </lineage>
</organism>
<evidence type="ECO:0000256" key="5">
    <source>
        <dbReference type="ARBA" id="ARBA00023274"/>
    </source>
</evidence>
<comment type="caution">
    <text evidence="8">The sequence shown here is derived from an EMBL/GenBank/DDBJ whole genome shotgun (WGS) entry which is preliminary data.</text>
</comment>
<gene>
    <name evidence="8" type="ORF">THRCLA_20669</name>
</gene>
<evidence type="ECO:0000256" key="4">
    <source>
        <dbReference type="ARBA" id="ARBA00023128"/>
    </source>
</evidence>
<dbReference type="PANTHER" id="PTHR21396">
    <property type="entry name" value="39S RIBOSOMAL PROTEIN L43"/>
    <property type="match status" value="1"/>
</dbReference>
<comment type="similarity">
    <text evidence="2">Belongs to the mitochondrion-specific ribosomal protein mL43 family.</text>
</comment>
<dbReference type="GO" id="GO:0032543">
    <property type="term" value="P:mitochondrial translation"/>
    <property type="evidence" value="ECO:0007669"/>
    <property type="project" value="InterPro"/>
</dbReference>
<dbReference type="InterPro" id="IPR036249">
    <property type="entry name" value="Thioredoxin-like_sf"/>
</dbReference>
<evidence type="ECO:0000256" key="1">
    <source>
        <dbReference type="ARBA" id="ARBA00004173"/>
    </source>
</evidence>
<keyword evidence="5" id="KW-0687">Ribonucleoprotein</keyword>
<dbReference type="EMBL" id="JNBS01000479">
    <property type="protein sequence ID" value="OQS05266.1"/>
    <property type="molecule type" value="Genomic_DNA"/>
</dbReference>
<reference evidence="8 9" key="1">
    <citation type="journal article" date="2014" name="Genome Biol. Evol.">
        <title>The secreted proteins of Achlya hypogyna and Thraustotheca clavata identify the ancestral oomycete secretome and reveal gene acquisitions by horizontal gene transfer.</title>
        <authorList>
            <person name="Misner I."/>
            <person name="Blouin N."/>
            <person name="Leonard G."/>
            <person name="Richards T.A."/>
            <person name="Lane C.E."/>
        </authorList>
    </citation>
    <scope>NUCLEOTIDE SEQUENCE [LARGE SCALE GENOMIC DNA]</scope>
    <source>
        <strain evidence="8 9">ATCC 34112</strain>
    </source>
</reference>
<dbReference type="Pfam" id="PF05047">
    <property type="entry name" value="L51_S25_CI-B8"/>
    <property type="match status" value="1"/>
</dbReference>
<dbReference type="Proteomes" id="UP000243217">
    <property type="component" value="Unassembled WGS sequence"/>
</dbReference>
<dbReference type="SMART" id="SM00916">
    <property type="entry name" value="L51_S25_CI-B8"/>
    <property type="match status" value="1"/>
</dbReference>
<dbReference type="OrthoDB" id="88at2759"/>
<dbReference type="SUPFAM" id="SSF52833">
    <property type="entry name" value="Thioredoxin-like"/>
    <property type="match status" value="1"/>
</dbReference>
<accession>A0A1W0A4P5</accession>
<evidence type="ECO:0000256" key="6">
    <source>
        <dbReference type="ARBA" id="ARBA00035188"/>
    </source>
</evidence>
<dbReference type="InterPro" id="IPR007741">
    <property type="entry name" value="Ribosomal_mL43/mS25/NADH_DH"/>
</dbReference>
<dbReference type="AlphaFoldDB" id="A0A1W0A4P5"/>
<feature type="domain" description="Ribosomal protein/NADH dehydrogenase" evidence="7">
    <location>
        <begin position="18"/>
        <end position="92"/>
    </location>
</feature>
<keyword evidence="3" id="KW-0689">Ribosomal protein</keyword>
<dbReference type="PANTHER" id="PTHR21396:SF2">
    <property type="entry name" value="LARGE RIBOSOMAL SUBUNIT PROTEIN ML43"/>
    <property type="match status" value="1"/>
</dbReference>
<sequence>MATRGVWQLEKLTIRYCQYGGSSRYVRDLLKDPRFLQFVQENPQVTFETRLKGNSHPVIIGDYITKQQKVCDVKNKDIPFVMEMIQRMRDTSGRKMTKINAPVISKRPTIQGIWQPNTAELFEKVSFQVEHK</sequence>
<keyword evidence="4" id="KW-0496">Mitochondrion</keyword>
<dbReference type="STRING" id="74557.A0A1W0A4P5"/>
<evidence type="ECO:0000313" key="8">
    <source>
        <dbReference type="EMBL" id="OQS05266.1"/>
    </source>
</evidence>
<dbReference type="Gene3D" id="3.40.30.10">
    <property type="entry name" value="Glutaredoxin"/>
    <property type="match status" value="1"/>
</dbReference>
<dbReference type="InterPro" id="IPR039927">
    <property type="entry name" value="Ribosomal_mL43"/>
</dbReference>
<evidence type="ECO:0000256" key="3">
    <source>
        <dbReference type="ARBA" id="ARBA00022980"/>
    </source>
</evidence>